<dbReference type="GO" id="GO:0008298">
    <property type="term" value="P:intracellular mRNA localization"/>
    <property type="evidence" value="ECO:0007669"/>
    <property type="project" value="TreeGrafter"/>
</dbReference>
<proteinExistence type="predicted"/>
<feature type="compositionally biased region" description="Basic and acidic residues" evidence="2">
    <location>
        <begin position="435"/>
        <end position="464"/>
    </location>
</feature>
<evidence type="ECO:0000313" key="4">
    <source>
        <dbReference type="Proteomes" id="UP000242814"/>
    </source>
</evidence>
<feature type="region of interest" description="Disordered" evidence="2">
    <location>
        <begin position="361"/>
        <end position="385"/>
    </location>
</feature>
<dbReference type="GO" id="GO:1990904">
    <property type="term" value="C:ribonucleoprotein complex"/>
    <property type="evidence" value="ECO:0007669"/>
    <property type="project" value="TreeGrafter"/>
</dbReference>
<dbReference type="Proteomes" id="UP000242814">
    <property type="component" value="Unassembled WGS sequence"/>
</dbReference>
<feature type="region of interest" description="Disordered" evidence="2">
    <location>
        <begin position="427"/>
        <end position="505"/>
    </location>
</feature>
<feature type="compositionally biased region" description="Basic and acidic residues" evidence="2">
    <location>
        <begin position="12"/>
        <end position="25"/>
    </location>
</feature>
<feature type="coiled-coil region" evidence="1">
    <location>
        <begin position="120"/>
        <end position="285"/>
    </location>
</feature>
<sequence>MAGAGKAPAPAEHLKRPENPSEEAYKASLAQAEQELSSVQKRMEDVKAKINLAQPNNQDSPAAKRQRELRTELAAIRQQQQGFKASRSAVQEKMNALDATIKARVAEQKASRSRVSFKNVDEIDREIERLEKQVDSGTMKLVDERKNLAEISNLRKQRKGFSGFDEAQKVIDDLKSQLSDLKKTLDNPEAKALSDRYSKIQKELDAIKAEQDSAFKNLNALRDERTKIHGEQQKAYAAVREIKDNYYKARRAYKEYEDEVFRIRRERQKAERESYERERKKKIADKKLEEASRPAFTDEIMTAQGLIRHFNPSYDFSALGLERDWKSQSGGYRAEVGRTVDASDLKGIKVIKKDDREENYFMGGTGGKKGKKGKKNSAASSPAPTQFNLSFGVIEDLASIKIDPPISQADVPALIEKLAEKITNWKSQQAAKTAENIKKAQEEIDRLNEEDANTKEKHATDTARKPALKNEGTNGHVSAEAELKQENDAVVADASEELQKTSLEA</sequence>
<dbReference type="PANTHER" id="PTHR31027">
    <property type="entry name" value="NUCLEAR SEGREGATION PROTEIN BFR1"/>
    <property type="match status" value="1"/>
</dbReference>
<dbReference type="GO" id="GO:0005783">
    <property type="term" value="C:endoplasmic reticulum"/>
    <property type="evidence" value="ECO:0007669"/>
    <property type="project" value="TreeGrafter"/>
</dbReference>
<comment type="caution">
    <text evidence="3">The sequence shown here is derived from an EMBL/GenBank/DDBJ whole genome shotgun (WGS) entry which is preliminary data.</text>
</comment>
<evidence type="ECO:0008006" key="5">
    <source>
        <dbReference type="Google" id="ProtNLM"/>
    </source>
</evidence>
<dbReference type="InterPro" id="IPR039604">
    <property type="entry name" value="Bfr1"/>
</dbReference>
<dbReference type="VEuPathDB" id="FungiDB:PADG_00849"/>
<protein>
    <recommendedName>
        <fullName evidence="5">Nuclear segregation protein Bfr1</fullName>
    </recommendedName>
</protein>
<dbReference type="AlphaFoldDB" id="A0A1D2JJS3"/>
<dbReference type="PANTHER" id="PTHR31027:SF2">
    <property type="entry name" value="LEBERCILIN DOMAIN-CONTAINING PROTEIN"/>
    <property type="match status" value="1"/>
</dbReference>
<accession>A0A1D2JJS3</accession>
<reference evidence="3 4" key="1">
    <citation type="submission" date="2016-06" db="EMBL/GenBank/DDBJ databases">
        <authorList>
            <person name="Kjaerup R.B."/>
            <person name="Dalgaard T.S."/>
            <person name="Juul-Madsen H.R."/>
        </authorList>
    </citation>
    <scope>NUCLEOTIDE SEQUENCE [LARGE SCALE GENOMIC DNA]</scope>
    <source>
        <strain evidence="3 4">Pb300</strain>
    </source>
</reference>
<dbReference type="VEuPathDB" id="FungiDB:PABG_02422"/>
<name>A0A1D2JJS3_PARBR</name>
<dbReference type="Gene3D" id="1.10.287.1490">
    <property type="match status" value="1"/>
</dbReference>
<evidence type="ECO:0000313" key="3">
    <source>
        <dbReference type="EMBL" id="ODH38769.1"/>
    </source>
</evidence>
<evidence type="ECO:0000256" key="2">
    <source>
        <dbReference type="SAM" id="MobiDB-lite"/>
    </source>
</evidence>
<dbReference type="GO" id="GO:0003729">
    <property type="term" value="F:mRNA binding"/>
    <property type="evidence" value="ECO:0007669"/>
    <property type="project" value="TreeGrafter"/>
</dbReference>
<feature type="region of interest" description="Disordered" evidence="2">
    <location>
        <begin position="1"/>
        <end position="68"/>
    </location>
</feature>
<evidence type="ECO:0000256" key="1">
    <source>
        <dbReference type="SAM" id="Coils"/>
    </source>
</evidence>
<organism evidence="3 4">
    <name type="scientific">Paracoccidioides brasiliensis</name>
    <dbReference type="NCBI Taxonomy" id="121759"/>
    <lineage>
        <taxon>Eukaryota</taxon>
        <taxon>Fungi</taxon>
        <taxon>Dikarya</taxon>
        <taxon>Ascomycota</taxon>
        <taxon>Pezizomycotina</taxon>
        <taxon>Eurotiomycetes</taxon>
        <taxon>Eurotiomycetidae</taxon>
        <taxon>Onygenales</taxon>
        <taxon>Ajellomycetaceae</taxon>
        <taxon>Paracoccidioides</taxon>
    </lineage>
</organism>
<keyword evidence="1" id="KW-0175">Coiled coil</keyword>
<gene>
    <name evidence="3" type="ORF">ACO22_02169</name>
</gene>
<dbReference type="GO" id="GO:0042175">
    <property type="term" value="C:nuclear outer membrane-endoplasmic reticulum membrane network"/>
    <property type="evidence" value="ECO:0007669"/>
    <property type="project" value="TreeGrafter"/>
</dbReference>
<dbReference type="EMBL" id="LZYO01000063">
    <property type="protein sequence ID" value="ODH38769.1"/>
    <property type="molecule type" value="Genomic_DNA"/>
</dbReference>